<dbReference type="InterPro" id="IPR036880">
    <property type="entry name" value="Kunitz_BPTI_sf"/>
</dbReference>
<evidence type="ECO:0000313" key="3">
    <source>
        <dbReference type="EMBL" id="CAB3397206.1"/>
    </source>
</evidence>
<keyword evidence="4" id="KW-1185">Reference proteome</keyword>
<proteinExistence type="predicted"/>
<comment type="caution">
    <text evidence="3">The sequence shown here is derived from an EMBL/GenBank/DDBJ whole genome shotgun (WGS) entry which is preliminary data.</text>
</comment>
<evidence type="ECO:0000256" key="1">
    <source>
        <dbReference type="SAM" id="MobiDB-lite"/>
    </source>
</evidence>
<evidence type="ECO:0000259" key="2">
    <source>
        <dbReference type="PROSITE" id="PS50279"/>
    </source>
</evidence>
<evidence type="ECO:0000313" key="4">
    <source>
        <dbReference type="Proteomes" id="UP000494206"/>
    </source>
</evidence>
<sequence length="420" mass="47601">MSSIFETLPQKYPGLRTGSPGLLLCGQKDFRIVFSVVCAIREVLKTRCKSGRFALLDETETALFACQRGCPKAFYCEKTTLVNNSTNNIGICCPNINELLQGTTTHSVIASAKRQIRDANENSNLLVEEIGFRSENKKICEKIPFRLTCNNTREPQPIARWFFDIQTLECQIYPIGSCGDDAINVLSLKSKTECEEKCDVKNVKRAIQNLKSVENNIENEILRPPVEIPLDPNVGEIAIEDPKAESKHVRSRPFAIEPPTDLIHIIDTPSDVHILRRNIHDDDQDQLLTVTDSVPSPPATVTTETLTVLDGNETEGSGAQDDGREILEDEKTEKEKEEVRRSLKSIENSFEQFYKQQKELAICSKTDYRFRCPSGKPSQFVYRWELVDGKCQSFPYGYCWQESNHAHPRTRLECELFCAD</sequence>
<accession>A0A8S1E0I9</accession>
<dbReference type="GO" id="GO:0004867">
    <property type="term" value="F:serine-type endopeptidase inhibitor activity"/>
    <property type="evidence" value="ECO:0007669"/>
    <property type="project" value="InterPro"/>
</dbReference>
<gene>
    <name evidence="3" type="ORF">CBOVIS_LOCUS657</name>
</gene>
<feature type="domain" description="BPTI/Kunitz inhibitor" evidence="2">
    <location>
        <begin position="140"/>
        <end position="198"/>
    </location>
</feature>
<dbReference type="Proteomes" id="UP000494206">
    <property type="component" value="Unassembled WGS sequence"/>
</dbReference>
<name>A0A8S1E0I9_9PELO</name>
<dbReference type="OrthoDB" id="5834811at2759"/>
<dbReference type="InterPro" id="IPR002223">
    <property type="entry name" value="Kunitz_BPTI"/>
</dbReference>
<dbReference type="EMBL" id="CADEPM010000001">
    <property type="protein sequence ID" value="CAB3397206.1"/>
    <property type="molecule type" value="Genomic_DNA"/>
</dbReference>
<feature type="compositionally biased region" description="Basic and acidic residues" evidence="1">
    <location>
        <begin position="321"/>
        <end position="338"/>
    </location>
</feature>
<protein>
    <recommendedName>
        <fullName evidence="2">BPTI/Kunitz inhibitor domain-containing protein</fullName>
    </recommendedName>
</protein>
<dbReference type="PROSITE" id="PS50279">
    <property type="entry name" value="BPTI_KUNITZ_2"/>
    <property type="match status" value="1"/>
</dbReference>
<feature type="region of interest" description="Disordered" evidence="1">
    <location>
        <begin position="310"/>
        <end position="338"/>
    </location>
</feature>
<reference evidence="3 4" key="1">
    <citation type="submission" date="2020-04" db="EMBL/GenBank/DDBJ databases">
        <authorList>
            <person name="Laetsch R D."/>
            <person name="Stevens L."/>
            <person name="Kumar S."/>
            <person name="Blaxter L. M."/>
        </authorList>
    </citation>
    <scope>NUCLEOTIDE SEQUENCE [LARGE SCALE GENOMIC DNA]</scope>
</reference>
<dbReference type="Gene3D" id="4.10.410.10">
    <property type="entry name" value="Pancreatic trypsin inhibitor Kunitz domain"/>
    <property type="match status" value="1"/>
</dbReference>
<dbReference type="SUPFAM" id="SSF57362">
    <property type="entry name" value="BPTI-like"/>
    <property type="match status" value="1"/>
</dbReference>
<organism evidence="3 4">
    <name type="scientific">Caenorhabditis bovis</name>
    <dbReference type="NCBI Taxonomy" id="2654633"/>
    <lineage>
        <taxon>Eukaryota</taxon>
        <taxon>Metazoa</taxon>
        <taxon>Ecdysozoa</taxon>
        <taxon>Nematoda</taxon>
        <taxon>Chromadorea</taxon>
        <taxon>Rhabditida</taxon>
        <taxon>Rhabditina</taxon>
        <taxon>Rhabditomorpha</taxon>
        <taxon>Rhabditoidea</taxon>
        <taxon>Rhabditidae</taxon>
        <taxon>Peloderinae</taxon>
        <taxon>Caenorhabditis</taxon>
    </lineage>
</organism>
<dbReference type="AlphaFoldDB" id="A0A8S1E0I9"/>